<protein>
    <recommendedName>
        <fullName evidence="4">2'-5' RNA ligase superfamily-domain-containing protein</fullName>
    </recommendedName>
</protein>
<gene>
    <name evidence="2" type="ORF">CLAFUR5_05640</name>
</gene>
<dbReference type="AlphaFoldDB" id="A0A9Q8LKB5"/>
<dbReference type="Pfam" id="PF13563">
    <property type="entry name" value="2_5_RNA_ligase2"/>
    <property type="match status" value="1"/>
</dbReference>
<evidence type="ECO:0008006" key="4">
    <source>
        <dbReference type="Google" id="ProtNLM"/>
    </source>
</evidence>
<dbReference type="GeneID" id="71985518"/>
<organism evidence="2 3">
    <name type="scientific">Passalora fulva</name>
    <name type="common">Tomato leaf mold</name>
    <name type="synonym">Cladosporium fulvum</name>
    <dbReference type="NCBI Taxonomy" id="5499"/>
    <lineage>
        <taxon>Eukaryota</taxon>
        <taxon>Fungi</taxon>
        <taxon>Dikarya</taxon>
        <taxon>Ascomycota</taxon>
        <taxon>Pezizomycotina</taxon>
        <taxon>Dothideomycetes</taxon>
        <taxon>Dothideomycetidae</taxon>
        <taxon>Mycosphaerellales</taxon>
        <taxon>Mycosphaerellaceae</taxon>
        <taxon>Fulvia</taxon>
    </lineage>
</organism>
<evidence type="ECO:0000256" key="1">
    <source>
        <dbReference type="SAM" id="MobiDB-lite"/>
    </source>
</evidence>
<sequence>MLAIYRTLFTSLPSLLNMSGDPPMSWAQMASRNSSTAAPNGTQQNQQPSASRTETIRPEAQQSILPPKRRAPSPSHVPQTVGEDENLYVLTLITDKPLHERMTDLRRRYFPKRINKLAAHLTFFHALPESRLDSSIIPIIKDVASKTAPFKVQADEPFRMKKGFAISVSHQVGGRQAKQIHQQLQQPWKHEGFLSLQDAGGCRLHYTLMNKVDDEKEVAKAFGELTASWNGDQGVAEGLALWKYDRGFWRWDQKFAFHG</sequence>
<dbReference type="Proteomes" id="UP000756132">
    <property type="component" value="Chromosome 5"/>
</dbReference>
<name>A0A9Q8LKB5_PASFU</name>
<feature type="compositionally biased region" description="Polar residues" evidence="1">
    <location>
        <begin position="28"/>
        <end position="53"/>
    </location>
</feature>
<dbReference type="OrthoDB" id="5364416at2759"/>
<dbReference type="RefSeq" id="XP_047762674.1">
    <property type="nucleotide sequence ID" value="XM_047904788.1"/>
</dbReference>
<keyword evidence="3" id="KW-1185">Reference proteome</keyword>
<dbReference type="KEGG" id="ffu:CLAFUR5_05640"/>
<reference evidence="2" key="1">
    <citation type="submission" date="2021-12" db="EMBL/GenBank/DDBJ databases">
        <authorList>
            <person name="Zaccaron A."/>
            <person name="Stergiopoulos I."/>
        </authorList>
    </citation>
    <scope>NUCLEOTIDE SEQUENCE</scope>
    <source>
        <strain evidence="2">Race5_Kim</strain>
    </source>
</reference>
<evidence type="ECO:0000313" key="3">
    <source>
        <dbReference type="Proteomes" id="UP000756132"/>
    </source>
</evidence>
<feature type="region of interest" description="Disordered" evidence="1">
    <location>
        <begin position="26"/>
        <end position="57"/>
    </location>
</feature>
<proteinExistence type="predicted"/>
<evidence type="ECO:0000313" key="2">
    <source>
        <dbReference type="EMBL" id="UJO18308.1"/>
    </source>
</evidence>
<accession>A0A9Q8LKB5</accession>
<reference evidence="2" key="2">
    <citation type="journal article" date="2022" name="Microb. Genom.">
        <title>A chromosome-scale genome assembly of the tomato pathogen Cladosporium fulvum reveals a compartmentalized genome architecture and the presence of a dispensable chromosome.</title>
        <authorList>
            <person name="Zaccaron A.Z."/>
            <person name="Chen L.H."/>
            <person name="Samaras A."/>
            <person name="Stergiopoulos I."/>
        </authorList>
    </citation>
    <scope>NUCLEOTIDE SEQUENCE</scope>
    <source>
        <strain evidence="2">Race5_Kim</strain>
    </source>
</reference>
<dbReference type="Gene3D" id="3.90.1140.10">
    <property type="entry name" value="Cyclic phosphodiesterase"/>
    <property type="match status" value="1"/>
</dbReference>
<dbReference type="EMBL" id="CP090167">
    <property type="protein sequence ID" value="UJO18308.1"/>
    <property type="molecule type" value="Genomic_DNA"/>
</dbReference>